<dbReference type="AlphaFoldDB" id="A0AAN6V5Y3"/>
<feature type="region of interest" description="Disordered" evidence="4">
    <location>
        <begin position="101"/>
        <end position="167"/>
    </location>
</feature>
<feature type="region of interest" description="Disordered" evidence="4">
    <location>
        <begin position="269"/>
        <end position="326"/>
    </location>
</feature>
<keyword evidence="2 3" id="KW-0539">Nucleus</keyword>
<evidence type="ECO:0000313" key="6">
    <source>
        <dbReference type="EMBL" id="KAK4144645.1"/>
    </source>
</evidence>
<keyword evidence="7" id="KW-1185">Reference proteome</keyword>
<dbReference type="GeneID" id="87813513"/>
<dbReference type="RefSeq" id="XP_062638016.1">
    <property type="nucleotide sequence ID" value="XM_062776900.1"/>
</dbReference>
<dbReference type="PANTHER" id="PTHR45789:SF2">
    <property type="entry name" value="FI18025P1"/>
    <property type="match status" value="1"/>
</dbReference>
<sequence length="562" mass="62044">MDRHTPASPTPVKPEPAFPSGFNELLQHNATTPYAHDVLSPDPMHAHSQPVSRYGTPGPQAHQLQGIDSSIAYPQLSGVGDMMYHPPVGAYPPNDCAYGPIPEPYGTPATSPPTPSRGPKTVTSRAAARADLSARVLGPRSTRVEKSVPKRKKERAKPPKNMPVLDKPMSELTKASSIPVADIETYVHRSADARRQEIETGKTPGRVKRPMNAFMLYRKAYQQRAKEWASQHNHQIVSRVCGLSWPLEPEHIRQQFKTWADIERDNHQKAHPNYKFTPAKPQKAAPRFEGSFDDRSEGSDLDDYDWAGRGASQGRSATRTPGADSDYIPSRAVQAAIAHNQLAGLNMMGMGHPTRSSTMHDFGQGKPMPAGYPHHDVHGHYPDLHMGNPQQRHMEALMHRSPSPSLAFQHSNFGLHAHSPYDFSQYHQVMEQPSVQMLAQQHVQSQQHAAQQFEQRIDPSLMPQDDVLFNPSDFNGLSGILDGGIDGELDGALDGAAQEAWSGTQLPAGTEPESQFSNAILGLDDPPLSAEQQAQYFGGNWQVEQIPENAHFDINWVEPKAE</sequence>
<dbReference type="SMART" id="SM00398">
    <property type="entry name" value="HMG"/>
    <property type="match status" value="1"/>
</dbReference>
<evidence type="ECO:0000259" key="5">
    <source>
        <dbReference type="PROSITE" id="PS50118"/>
    </source>
</evidence>
<evidence type="ECO:0000256" key="1">
    <source>
        <dbReference type="ARBA" id="ARBA00023125"/>
    </source>
</evidence>
<dbReference type="Gene3D" id="1.10.30.10">
    <property type="entry name" value="High mobility group box domain"/>
    <property type="match status" value="1"/>
</dbReference>
<comment type="caution">
    <text evidence="6">The sequence shown here is derived from an EMBL/GenBank/DDBJ whole genome shotgun (WGS) entry which is preliminary data.</text>
</comment>
<feature type="domain" description="HMG box" evidence="5">
    <location>
        <begin position="207"/>
        <end position="275"/>
    </location>
</feature>
<dbReference type="CDD" id="cd01389">
    <property type="entry name" value="HMG-box_ROX1-like"/>
    <property type="match status" value="1"/>
</dbReference>
<feature type="DNA-binding region" description="HMG box" evidence="3">
    <location>
        <begin position="207"/>
        <end position="275"/>
    </location>
</feature>
<dbReference type="GO" id="GO:0005634">
    <property type="term" value="C:nucleus"/>
    <property type="evidence" value="ECO:0007669"/>
    <property type="project" value="UniProtKB-UniRule"/>
</dbReference>
<evidence type="ECO:0000313" key="7">
    <source>
        <dbReference type="Proteomes" id="UP001302676"/>
    </source>
</evidence>
<evidence type="ECO:0000256" key="4">
    <source>
        <dbReference type="SAM" id="MobiDB-lite"/>
    </source>
</evidence>
<feature type="compositionally biased region" description="Pro residues" evidence="4">
    <location>
        <begin position="101"/>
        <end position="116"/>
    </location>
</feature>
<reference evidence="6" key="2">
    <citation type="submission" date="2023-05" db="EMBL/GenBank/DDBJ databases">
        <authorList>
            <consortium name="Lawrence Berkeley National Laboratory"/>
            <person name="Steindorff A."/>
            <person name="Hensen N."/>
            <person name="Bonometti L."/>
            <person name="Westerberg I."/>
            <person name="Brannstrom I.O."/>
            <person name="Guillou S."/>
            <person name="Cros-Aarteil S."/>
            <person name="Calhoun S."/>
            <person name="Haridas S."/>
            <person name="Kuo A."/>
            <person name="Mondo S."/>
            <person name="Pangilinan J."/>
            <person name="Riley R."/>
            <person name="Labutti K."/>
            <person name="Andreopoulos B."/>
            <person name="Lipzen A."/>
            <person name="Chen C."/>
            <person name="Yanf M."/>
            <person name="Daum C."/>
            <person name="Ng V."/>
            <person name="Clum A."/>
            <person name="Ohm R."/>
            <person name="Martin F."/>
            <person name="Silar P."/>
            <person name="Natvig D."/>
            <person name="Lalanne C."/>
            <person name="Gautier V."/>
            <person name="Ament-Velasquez S.L."/>
            <person name="Kruys A."/>
            <person name="Hutchinson M.I."/>
            <person name="Powell A.J."/>
            <person name="Barry K."/>
            <person name="Miller A.N."/>
            <person name="Grigoriev I.V."/>
            <person name="Debuchy R."/>
            <person name="Gladieux P."/>
            <person name="Thoren M.H."/>
            <person name="Johannesson H."/>
        </authorList>
    </citation>
    <scope>NUCLEOTIDE SEQUENCE</scope>
    <source>
        <strain evidence="6">CBS 141.50</strain>
    </source>
</reference>
<feature type="compositionally biased region" description="Low complexity" evidence="4">
    <location>
        <begin position="124"/>
        <end position="135"/>
    </location>
</feature>
<keyword evidence="1 3" id="KW-0238">DNA-binding</keyword>
<feature type="region of interest" description="Disordered" evidence="4">
    <location>
        <begin position="1"/>
        <end position="60"/>
    </location>
</feature>
<dbReference type="InterPro" id="IPR009071">
    <property type="entry name" value="HMG_box_dom"/>
</dbReference>
<dbReference type="GO" id="GO:0000978">
    <property type="term" value="F:RNA polymerase II cis-regulatory region sequence-specific DNA binding"/>
    <property type="evidence" value="ECO:0007669"/>
    <property type="project" value="TreeGrafter"/>
</dbReference>
<reference evidence="6" key="1">
    <citation type="journal article" date="2023" name="Mol. Phylogenet. Evol.">
        <title>Genome-scale phylogeny and comparative genomics of the fungal order Sordariales.</title>
        <authorList>
            <person name="Hensen N."/>
            <person name="Bonometti L."/>
            <person name="Westerberg I."/>
            <person name="Brannstrom I.O."/>
            <person name="Guillou S."/>
            <person name="Cros-Aarteil S."/>
            <person name="Calhoun S."/>
            <person name="Haridas S."/>
            <person name="Kuo A."/>
            <person name="Mondo S."/>
            <person name="Pangilinan J."/>
            <person name="Riley R."/>
            <person name="LaButti K."/>
            <person name="Andreopoulos B."/>
            <person name="Lipzen A."/>
            <person name="Chen C."/>
            <person name="Yan M."/>
            <person name="Daum C."/>
            <person name="Ng V."/>
            <person name="Clum A."/>
            <person name="Steindorff A."/>
            <person name="Ohm R.A."/>
            <person name="Martin F."/>
            <person name="Silar P."/>
            <person name="Natvig D.O."/>
            <person name="Lalanne C."/>
            <person name="Gautier V."/>
            <person name="Ament-Velasquez S.L."/>
            <person name="Kruys A."/>
            <person name="Hutchinson M.I."/>
            <person name="Powell A.J."/>
            <person name="Barry K."/>
            <person name="Miller A.N."/>
            <person name="Grigoriev I.V."/>
            <person name="Debuchy R."/>
            <person name="Gladieux P."/>
            <person name="Hiltunen Thoren M."/>
            <person name="Johannesson H."/>
        </authorList>
    </citation>
    <scope>NUCLEOTIDE SEQUENCE</scope>
    <source>
        <strain evidence="6">CBS 141.50</strain>
    </source>
</reference>
<dbReference type="Pfam" id="PF00505">
    <property type="entry name" value="HMG_box"/>
    <property type="match status" value="1"/>
</dbReference>
<name>A0AAN6V5Y3_9PEZI</name>
<feature type="compositionally biased region" description="Pro residues" evidence="4">
    <location>
        <begin position="8"/>
        <end position="17"/>
    </location>
</feature>
<evidence type="ECO:0000256" key="2">
    <source>
        <dbReference type="ARBA" id="ARBA00023242"/>
    </source>
</evidence>
<proteinExistence type="predicted"/>
<dbReference type="GO" id="GO:0000981">
    <property type="term" value="F:DNA-binding transcription factor activity, RNA polymerase II-specific"/>
    <property type="evidence" value="ECO:0007669"/>
    <property type="project" value="TreeGrafter"/>
</dbReference>
<dbReference type="PROSITE" id="PS50118">
    <property type="entry name" value="HMG_BOX_2"/>
    <property type="match status" value="1"/>
</dbReference>
<dbReference type="EMBL" id="MU853575">
    <property type="protein sequence ID" value="KAK4144645.1"/>
    <property type="molecule type" value="Genomic_DNA"/>
</dbReference>
<dbReference type="Proteomes" id="UP001302676">
    <property type="component" value="Unassembled WGS sequence"/>
</dbReference>
<evidence type="ECO:0000256" key="3">
    <source>
        <dbReference type="PROSITE-ProRule" id="PRU00267"/>
    </source>
</evidence>
<dbReference type="PANTHER" id="PTHR45789">
    <property type="entry name" value="FI18025P1"/>
    <property type="match status" value="1"/>
</dbReference>
<accession>A0AAN6V5Y3</accession>
<organism evidence="6 7">
    <name type="scientific">Dichotomopilus funicola</name>
    <dbReference type="NCBI Taxonomy" id="1934379"/>
    <lineage>
        <taxon>Eukaryota</taxon>
        <taxon>Fungi</taxon>
        <taxon>Dikarya</taxon>
        <taxon>Ascomycota</taxon>
        <taxon>Pezizomycotina</taxon>
        <taxon>Sordariomycetes</taxon>
        <taxon>Sordariomycetidae</taxon>
        <taxon>Sordariales</taxon>
        <taxon>Chaetomiaceae</taxon>
        <taxon>Dichotomopilus</taxon>
    </lineage>
</organism>
<gene>
    <name evidence="6" type="ORF">C8A04DRAFT_11254</name>
</gene>
<dbReference type="InterPro" id="IPR051356">
    <property type="entry name" value="SOX/SOX-like_TF"/>
</dbReference>
<dbReference type="InterPro" id="IPR036910">
    <property type="entry name" value="HMG_box_dom_sf"/>
</dbReference>
<dbReference type="SUPFAM" id="SSF47095">
    <property type="entry name" value="HMG-box"/>
    <property type="match status" value="1"/>
</dbReference>
<protein>
    <recommendedName>
        <fullName evidence="5">HMG box domain-containing protein</fullName>
    </recommendedName>
</protein>